<dbReference type="PANTHER" id="PTHR45436:SF14">
    <property type="entry name" value="SENSOR PROTEIN QSEC"/>
    <property type="match status" value="1"/>
</dbReference>
<dbReference type="CDD" id="cd00082">
    <property type="entry name" value="HisKA"/>
    <property type="match status" value="1"/>
</dbReference>
<reference evidence="15" key="1">
    <citation type="journal article" date="2021" name="Proc. Natl. Acad. Sci. U.S.A.">
        <title>Global biogeography of chemosynthetic symbionts reveals both localized and globally distributed symbiont groups. .</title>
        <authorList>
            <person name="Osvatic J.T."/>
            <person name="Wilkins L.G.E."/>
            <person name="Leibrecht L."/>
            <person name="Leray M."/>
            <person name="Zauner S."/>
            <person name="Polzin J."/>
            <person name="Camacho Y."/>
            <person name="Gros O."/>
            <person name="van Gils J.A."/>
            <person name="Eisen J.A."/>
            <person name="Petersen J.M."/>
            <person name="Yuen B."/>
        </authorList>
    </citation>
    <scope>NUCLEOTIDE SEQUENCE</scope>
    <source>
        <strain evidence="15">MAGclacostrist064TRANS</strain>
    </source>
</reference>
<comment type="catalytic activity">
    <reaction evidence="1">
        <text>ATP + protein L-histidine = ADP + protein N-phospho-L-histidine.</text>
        <dbReference type="EC" id="2.7.13.3"/>
    </reaction>
</comment>
<evidence type="ECO:0000256" key="13">
    <source>
        <dbReference type="SAM" id="Phobius"/>
    </source>
</evidence>
<dbReference type="InterPro" id="IPR036097">
    <property type="entry name" value="HisK_dim/P_sf"/>
</dbReference>
<evidence type="ECO:0000256" key="11">
    <source>
        <dbReference type="ARBA" id="ARBA00023012"/>
    </source>
</evidence>
<dbReference type="EC" id="2.7.13.3" evidence="3"/>
<keyword evidence="11" id="KW-0902">Two-component regulatory system</keyword>
<dbReference type="AlphaFoldDB" id="A0A9E4KC47"/>
<dbReference type="PROSITE" id="PS50109">
    <property type="entry name" value="HIS_KIN"/>
    <property type="match status" value="1"/>
</dbReference>
<dbReference type="GO" id="GO:0000155">
    <property type="term" value="F:phosphorelay sensor kinase activity"/>
    <property type="evidence" value="ECO:0007669"/>
    <property type="project" value="InterPro"/>
</dbReference>
<keyword evidence="6 13" id="KW-0812">Transmembrane</keyword>
<feature type="domain" description="Histidine kinase" evidence="14">
    <location>
        <begin position="234"/>
        <end position="447"/>
    </location>
</feature>
<accession>A0A9E4KC47</accession>
<dbReference type="PRINTS" id="PR00344">
    <property type="entry name" value="BCTRLSENSOR"/>
</dbReference>
<organism evidence="15 16">
    <name type="scientific">Candidatus Thiodiazotropha taylori</name>
    <dbReference type="NCBI Taxonomy" id="2792791"/>
    <lineage>
        <taxon>Bacteria</taxon>
        <taxon>Pseudomonadati</taxon>
        <taxon>Pseudomonadota</taxon>
        <taxon>Gammaproteobacteria</taxon>
        <taxon>Chromatiales</taxon>
        <taxon>Sedimenticolaceae</taxon>
        <taxon>Candidatus Thiodiazotropha</taxon>
    </lineage>
</organism>
<dbReference type="SUPFAM" id="SSF55874">
    <property type="entry name" value="ATPase domain of HSP90 chaperone/DNA topoisomerase II/histidine kinase"/>
    <property type="match status" value="1"/>
</dbReference>
<dbReference type="Pfam" id="PF02518">
    <property type="entry name" value="HATPase_c"/>
    <property type="match status" value="1"/>
</dbReference>
<dbReference type="InterPro" id="IPR013727">
    <property type="entry name" value="2CSK_N"/>
</dbReference>
<keyword evidence="8" id="KW-0418">Kinase</keyword>
<dbReference type="Gene3D" id="1.20.5.1040">
    <property type="entry name" value="Sensor protein qsec"/>
    <property type="match status" value="1"/>
</dbReference>
<dbReference type="PANTHER" id="PTHR45436">
    <property type="entry name" value="SENSOR HISTIDINE KINASE YKOH"/>
    <property type="match status" value="1"/>
</dbReference>
<evidence type="ECO:0000256" key="3">
    <source>
        <dbReference type="ARBA" id="ARBA00012438"/>
    </source>
</evidence>
<comment type="subcellular location">
    <subcellularLocation>
        <location evidence="2">Membrane</location>
        <topology evidence="2">Multi-pass membrane protein</topology>
    </subcellularLocation>
</comment>
<keyword evidence="10 13" id="KW-1133">Transmembrane helix</keyword>
<feature type="transmembrane region" description="Helical" evidence="13">
    <location>
        <begin position="7"/>
        <end position="30"/>
    </location>
</feature>
<name>A0A9E4KC47_9GAMM</name>
<dbReference type="Pfam" id="PF00512">
    <property type="entry name" value="HisKA"/>
    <property type="match status" value="1"/>
</dbReference>
<keyword evidence="7" id="KW-0547">Nucleotide-binding</keyword>
<gene>
    <name evidence="15" type="ORF">JAZ07_08155</name>
</gene>
<evidence type="ECO:0000256" key="6">
    <source>
        <dbReference type="ARBA" id="ARBA00022692"/>
    </source>
</evidence>
<dbReference type="Gene3D" id="1.10.287.130">
    <property type="match status" value="1"/>
</dbReference>
<evidence type="ECO:0000259" key="14">
    <source>
        <dbReference type="PROSITE" id="PS50109"/>
    </source>
</evidence>
<dbReference type="InterPro" id="IPR036890">
    <property type="entry name" value="HATPase_C_sf"/>
</dbReference>
<evidence type="ECO:0000256" key="12">
    <source>
        <dbReference type="ARBA" id="ARBA00023136"/>
    </source>
</evidence>
<dbReference type="InterPro" id="IPR003594">
    <property type="entry name" value="HATPase_dom"/>
</dbReference>
<comment type="caution">
    <text evidence="15">The sequence shown here is derived from an EMBL/GenBank/DDBJ whole genome shotgun (WGS) entry which is preliminary data.</text>
</comment>
<keyword evidence="12 13" id="KW-0472">Membrane</keyword>
<dbReference type="InterPro" id="IPR003661">
    <property type="entry name" value="HisK_dim/P_dom"/>
</dbReference>
<evidence type="ECO:0000256" key="2">
    <source>
        <dbReference type="ARBA" id="ARBA00004141"/>
    </source>
</evidence>
<evidence type="ECO:0000256" key="4">
    <source>
        <dbReference type="ARBA" id="ARBA00022553"/>
    </source>
</evidence>
<evidence type="ECO:0000256" key="5">
    <source>
        <dbReference type="ARBA" id="ARBA00022679"/>
    </source>
</evidence>
<evidence type="ECO:0000256" key="7">
    <source>
        <dbReference type="ARBA" id="ARBA00022741"/>
    </source>
</evidence>
<keyword evidence="4" id="KW-0597">Phosphoprotein</keyword>
<evidence type="ECO:0000313" key="16">
    <source>
        <dbReference type="Proteomes" id="UP000886667"/>
    </source>
</evidence>
<dbReference type="SUPFAM" id="SSF47384">
    <property type="entry name" value="Homodimeric domain of signal transducing histidine kinase"/>
    <property type="match status" value="1"/>
</dbReference>
<dbReference type="Gene3D" id="3.30.565.10">
    <property type="entry name" value="Histidine kinase-like ATPase, C-terminal domain"/>
    <property type="match status" value="1"/>
</dbReference>
<evidence type="ECO:0000256" key="8">
    <source>
        <dbReference type="ARBA" id="ARBA00022777"/>
    </source>
</evidence>
<dbReference type="Proteomes" id="UP000886667">
    <property type="component" value="Unassembled WGS sequence"/>
</dbReference>
<keyword evidence="9 15" id="KW-0067">ATP-binding</keyword>
<dbReference type="EMBL" id="JAEPCM010000272">
    <property type="protein sequence ID" value="MCG7946303.1"/>
    <property type="molecule type" value="Genomic_DNA"/>
</dbReference>
<dbReference type="SMART" id="SM00387">
    <property type="entry name" value="HATPase_c"/>
    <property type="match status" value="1"/>
</dbReference>
<protein>
    <recommendedName>
        <fullName evidence="3">histidine kinase</fullName>
        <ecNumber evidence="3">2.7.13.3</ecNumber>
    </recommendedName>
</protein>
<evidence type="ECO:0000313" key="15">
    <source>
        <dbReference type="EMBL" id="MCG7946303.1"/>
    </source>
</evidence>
<proteinExistence type="predicted"/>
<dbReference type="InterPro" id="IPR050428">
    <property type="entry name" value="TCS_sensor_his_kinase"/>
</dbReference>
<dbReference type="InterPro" id="IPR004358">
    <property type="entry name" value="Sig_transdc_His_kin-like_C"/>
</dbReference>
<dbReference type="Pfam" id="PF08521">
    <property type="entry name" value="2CSK_N"/>
    <property type="match status" value="1"/>
</dbReference>
<sequence>MIRSIRLRLLVMISLSILLLWGATFGFTWWRTSRDINLVYDAELKLVAELLAVATEHELEELDLEDYQINLSESGYDFPLLLQVWSDDNKLVIQGPGTPDNVLTSSVLDGYSDSEFDGEGWRVYTLNISEYNYRIHVARGHAVSEALVSSFVQDVVKPLLIVLPLSGMLWFIIQQGFRPLRSVSRLIGERDYDYLHPVTAEHIPEEVADLVDELNALLTRLKVSIERNNRFTADVAHELRTPIAGMLVQMQSSVTGRTDEEREKGLAQINKGLNHLNHVVNQLLILASIEPEKIRMQFEVFDLVSVAEEVMSDISPMALTKQVEMELIADDQIELNGNREMLAIMLSNLVTNAMKFTPGGNKISVFIKNHYKGVELAVEDSGPGIPDDKKKWVFERLNRLPGETESGSGLGLSIVKEICELHQGIITLQDRKDEHGLIVNLFLPHLRQS</sequence>
<evidence type="ECO:0000256" key="10">
    <source>
        <dbReference type="ARBA" id="ARBA00022989"/>
    </source>
</evidence>
<dbReference type="GO" id="GO:0005886">
    <property type="term" value="C:plasma membrane"/>
    <property type="evidence" value="ECO:0007669"/>
    <property type="project" value="TreeGrafter"/>
</dbReference>
<dbReference type="SMART" id="SM00388">
    <property type="entry name" value="HisKA"/>
    <property type="match status" value="1"/>
</dbReference>
<keyword evidence="5" id="KW-0808">Transferase</keyword>
<evidence type="ECO:0000256" key="9">
    <source>
        <dbReference type="ARBA" id="ARBA00022840"/>
    </source>
</evidence>
<dbReference type="GO" id="GO:0005524">
    <property type="term" value="F:ATP binding"/>
    <property type="evidence" value="ECO:0007669"/>
    <property type="project" value="UniProtKB-KW"/>
</dbReference>
<evidence type="ECO:0000256" key="1">
    <source>
        <dbReference type="ARBA" id="ARBA00000085"/>
    </source>
</evidence>
<dbReference type="InterPro" id="IPR005467">
    <property type="entry name" value="His_kinase_dom"/>
</dbReference>